<dbReference type="PANTHER" id="PTHR43687">
    <property type="entry name" value="ADENYLYLSULFATE REDUCTASE, BETA SUBUNIT"/>
    <property type="match status" value="1"/>
</dbReference>
<evidence type="ECO:0000259" key="6">
    <source>
        <dbReference type="PROSITE" id="PS51379"/>
    </source>
</evidence>
<dbReference type="InterPro" id="IPR050572">
    <property type="entry name" value="Fe-S_Ferredoxin"/>
</dbReference>
<keyword evidence="3" id="KW-0408">Iron</keyword>
<dbReference type="Gene3D" id="3.30.70.20">
    <property type="match status" value="2"/>
</dbReference>
<dbReference type="GO" id="GO:0046872">
    <property type="term" value="F:metal ion binding"/>
    <property type="evidence" value="ECO:0007669"/>
    <property type="project" value="UniProtKB-KW"/>
</dbReference>
<dbReference type="InterPro" id="IPR017896">
    <property type="entry name" value="4Fe4S_Fe-S-bd"/>
</dbReference>
<keyword evidence="1" id="KW-0004">4Fe-4S</keyword>
<dbReference type="Pfam" id="PF13187">
    <property type="entry name" value="Fer4_9"/>
    <property type="match status" value="1"/>
</dbReference>
<evidence type="ECO:0000313" key="8">
    <source>
        <dbReference type="Proteomes" id="UP000322545"/>
    </source>
</evidence>
<dbReference type="InterPro" id="IPR017900">
    <property type="entry name" value="4Fe4S_Fe_S_CS"/>
</dbReference>
<protein>
    <submittedName>
        <fullName evidence="7">4Fe-4S dicluster domain-containing protein</fullName>
    </submittedName>
</protein>
<organism evidence="7 8">
    <name type="scientific">Roseovarius litoreus</name>
    <dbReference type="NCBI Taxonomy" id="1155722"/>
    <lineage>
        <taxon>Bacteria</taxon>
        <taxon>Pseudomonadati</taxon>
        <taxon>Pseudomonadota</taxon>
        <taxon>Alphaproteobacteria</taxon>
        <taxon>Rhodobacterales</taxon>
        <taxon>Roseobacteraceae</taxon>
        <taxon>Roseovarius</taxon>
    </lineage>
</organism>
<dbReference type="Proteomes" id="UP000322545">
    <property type="component" value="Unassembled WGS sequence"/>
</dbReference>
<proteinExistence type="predicted"/>
<dbReference type="PROSITE" id="PS51379">
    <property type="entry name" value="4FE4S_FER_2"/>
    <property type="match status" value="3"/>
</dbReference>
<sequence length="675" mass="71811">MCNLWLAERSEGVWHGEAVKASDMAKRLILCNCSGTQEIDREGLEQATGLTCSQVHSGLCTTQLDRAAEEIAAGDAVICCRQEQRIFEELAADSEAPSPAFTDLRDRAGWSDDPRSKLPKMAALMADATLNVPAEKTLDVVSEGLCLVIGASDVALEAGRKLAPILGVTVLVTDDTEPPESRDFDVIRGNLRSAQGALGQFRVQIDALRQVNPAGRGPLTWTEPRDGAVTECDVILDLTGGTALFPAPQKREGYLRADPGSITAVADAVLNAAQMIGTFEKPLYVAMEPLLCAHSRAGKVGCSNCLDICPTGAISPAGEHVTIDPMICAGCGACAARCPSGAITYDAPSPDTTFRRIQTLASAYRKAGGIAPRLLVCDREFGTEMIQLAARHGRGLPADVIPMEIDVISGFGHAEMLAALASGFADVTILLAPTTERDALDSEVPLAQAIAGEGKIKLLDVNDPDAMCEALYAPGDLPQPVEDTVLLMGSRRQVARMAAKALNPADAVLPLPEDAPYGAVLVGTDACTLCLSCVSLCPSGALLENPDKPQLRFQEDACLQCGLCANVCPETAITYEPRLNLADAAMTQVVLNEEEPFACVECGGLFGVKSTVERITEKLAGKHAMFANEQAARMIQMCDNCRVKAQFHSKDNPFAGGDRPQVRTTDDYFSKRRDH</sequence>
<dbReference type="SUPFAM" id="SSF54862">
    <property type="entry name" value="4Fe-4S ferredoxins"/>
    <property type="match status" value="1"/>
</dbReference>
<reference evidence="7 8" key="1">
    <citation type="submission" date="2016-11" db="EMBL/GenBank/DDBJ databases">
        <authorList>
            <person name="Varghese N."/>
            <person name="Submissions S."/>
        </authorList>
    </citation>
    <scope>NUCLEOTIDE SEQUENCE [LARGE SCALE GENOMIC DNA]</scope>
    <source>
        <strain evidence="7 8">DSM 28249</strain>
    </source>
</reference>
<evidence type="ECO:0000256" key="1">
    <source>
        <dbReference type="ARBA" id="ARBA00022485"/>
    </source>
</evidence>
<accession>A0A1M6ZGH9</accession>
<evidence type="ECO:0000313" key="7">
    <source>
        <dbReference type="EMBL" id="SHL29568.1"/>
    </source>
</evidence>
<feature type="region of interest" description="Disordered" evidence="5">
    <location>
        <begin position="652"/>
        <end position="675"/>
    </location>
</feature>
<dbReference type="PROSITE" id="PS00198">
    <property type="entry name" value="4FE4S_FER_1"/>
    <property type="match status" value="2"/>
</dbReference>
<feature type="domain" description="4Fe-4S ferredoxin-type" evidence="6">
    <location>
        <begin position="319"/>
        <end position="348"/>
    </location>
</feature>
<keyword evidence="2" id="KW-0479">Metal-binding</keyword>
<dbReference type="GO" id="GO:0051539">
    <property type="term" value="F:4 iron, 4 sulfur cluster binding"/>
    <property type="evidence" value="ECO:0007669"/>
    <property type="project" value="UniProtKB-KW"/>
</dbReference>
<keyword evidence="8" id="KW-1185">Reference proteome</keyword>
<feature type="domain" description="4Fe-4S ferredoxin-type" evidence="6">
    <location>
        <begin position="549"/>
        <end position="578"/>
    </location>
</feature>
<evidence type="ECO:0000256" key="4">
    <source>
        <dbReference type="ARBA" id="ARBA00023014"/>
    </source>
</evidence>
<feature type="domain" description="4Fe-4S ferredoxin-type" evidence="6">
    <location>
        <begin position="518"/>
        <end position="547"/>
    </location>
</feature>
<evidence type="ECO:0000256" key="3">
    <source>
        <dbReference type="ARBA" id="ARBA00023004"/>
    </source>
</evidence>
<dbReference type="Pfam" id="PF12838">
    <property type="entry name" value="Fer4_7"/>
    <property type="match status" value="1"/>
</dbReference>
<dbReference type="PANTHER" id="PTHR43687:SF4">
    <property type="entry name" value="BLR5484 PROTEIN"/>
    <property type="match status" value="1"/>
</dbReference>
<dbReference type="EMBL" id="FRCB01000001">
    <property type="protein sequence ID" value="SHL29568.1"/>
    <property type="molecule type" value="Genomic_DNA"/>
</dbReference>
<evidence type="ECO:0000256" key="5">
    <source>
        <dbReference type="SAM" id="MobiDB-lite"/>
    </source>
</evidence>
<evidence type="ECO:0000256" key="2">
    <source>
        <dbReference type="ARBA" id="ARBA00022723"/>
    </source>
</evidence>
<gene>
    <name evidence="7" type="ORF">SAMN05443432_10147</name>
</gene>
<name>A0A1M6ZGH9_9RHOB</name>
<keyword evidence="4" id="KW-0411">Iron-sulfur</keyword>
<feature type="compositionally biased region" description="Basic and acidic residues" evidence="5">
    <location>
        <begin position="660"/>
        <end position="675"/>
    </location>
</feature>
<dbReference type="AlphaFoldDB" id="A0A1M6ZGH9"/>